<dbReference type="STRING" id="1244869.H261_05032"/>
<evidence type="ECO:0000313" key="2">
    <source>
        <dbReference type="Proteomes" id="UP000011744"/>
    </source>
</evidence>
<accession>M3AE75</accession>
<dbReference type="EMBL" id="AONQ01000009">
    <property type="protein sequence ID" value="EME71098.1"/>
    <property type="molecule type" value="Genomic_DNA"/>
</dbReference>
<dbReference type="AlphaFoldDB" id="M3AE75"/>
<sequence length="386" mass="42266">MWAALEADIADAGLSHALRGRRGLLSPCAVVLPRHEAERVEQAVWALHIVFATPSLVAAALEIARGDGLPDHGLGGWMLGFDFHLTPDGPRLIEINTNPGGMLAVAAQARAMAACRPELGEPPEVEGFALDAFRDEWERQRGDRPLGRVAIIDDDPASQYLEPEFQLYQHLFRRAGIPAEILDPGQFHPDTVDMVYNRLVDFSLNFSPHAVLAEAWREGRTVVTPDPRAHFLYSDKRVLALLSDESALRAIGVRSDIAATVARIVPPTVPVTAANAEELWGDRKRWFFKPAKGHAGKAVYRGEKLSRSTWPTILTSPYVAQHYIPPPRLAVEHIGTSLKMDLRANAWAGRVVQLAARLYEGQATNFRTPGGGFAPVFTAGPAVRQG</sequence>
<proteinExistence type="predicted"/>
<protein>
    <submittedName>
        <fullName evidence="1">Uncharacterized protein</fullName>
    </submittedName>
</protein>
<organism evidence="1 2">
    <name type="scientific">Paramagnetospirillum caucaseum</name>
    <dbReference type="NCBI Taxonomy" id="1244869"/>
    <lineage>
        <taxon>Bacteria</taxon>
        <taxon>Pseudomonadati</taxon>
        <taxon>Pseudomonadota</taxon>
        <taxon>Alphaproteobacteria</taxon>
        <taxon>Rhodospirillales</taxon>
        <taxon>Magnetospirillaceae</taxon>
        <taxon>Paramagnetospirillum</taxon>
    </lineage>
</organism>
<keyword evidence="2" id="KW-1185">Reference proteome</keyword>
<gene>
    <name evidence="1" type="ORF">H261_05032</name>
</gene>
<dbReference type="Proteomes" id="UP000011744">
    <property type="component" value="Unassembled WGS sequence"/>
</dbReference>
<dbReference type="PATRIC" id="fig|1244869.3.peg.1011"/>
<name>M3AE75_9PROT</name>
<reference evidence="1 2" key="1">
    <citation type="journal article" date="2014" name="Genome Announc.">
        <title>Draft Genome Sequence of Magnetospirillum sp. Strain SO-1, a Freshwater Magnetotactic Bacterium Isolated from the Ol'khovka River, Russia.</title>
        <authorList>
            <person name="Grouzdev D.S."/>
            <person name="Dziuba M.V."/>
            <person name="Sukhacheva M.S."/>
            <person name="Mardanov A.V."/>
            <person name="Beletskiy A.V."/>
            <person name="Kuznetsov B.B."/>
            <person name="Skryabin K.G."/>
        </authorList>
    </citation>
    <scope>NUCLEOTIDE SEQUENCE [LARGE SCALE GENOMIC DNA]</scope>
    <source>
        <strain evidence="1 2">SO-1</strain>
    </source>
</reference>
<dbReference type="SUPFAM" id="SSF56059">
    <property type="entry name" value="Glutathione synthetase ATP-binding domain-like"/>
    <property type="match status" value="1"/>
</dbReference>
<evidence type="ECO:0000313" key="1">
    <source>
        <dbReference type="EMBL" id="EME71098.1"/>
    </source>
</evidence>
<comment type="caution">
    <text evidence="1">The sequence shown here is derived from an EMBL/GenBank/DDBJ whole genome shotgun (WGS) entry which is preliminary data.</text>
</comment>
<dbReference type="eggNOG" id="COG2308">
    <property type="taxonomic scope" value="Bacteria"/>
</dbReference>